<dbReference type="EMBL" id="CP023747">
    <property type="protein sequence ID" value="QEV41846.1"/>
    <property type="molecule type" value="Genomic_DNA"/>
</dbReference>
<reference evidence="1 2" key="1">
    <citation type="submission" date="2017-09" db="EMBL/GenBank/DDBJ databases">
        <title>Streptomyces genome completion.</title>
        <authorList>
            <person name="Lee N."/>
            <person name="Cho B.-K."/>
        </authorList>
    </citation>
    <scope>NUCLEOTIDE SEQUENCE [LARGE SCALE GENOMIC DNA]</scope>
    <source>
        <strain evidence="1 2">ATCC 14899</strain>
    </source>
</reference>
<evidence type="ECO:0000313" key="2">
    <source>
        <dbReference type="Proteomes" id="UP000325763"/>
    </source>
</evidence>
<dbReference type="Proteomes" id="UP000325763">
    <property type="component" value="Chromosome"/>
</dbReference>
<gene>
    <name evidence="1" type="ORF">CP978_27725</name>
</gene>
<dbReference type="Pfam" id="PF04854">
    <property type="entry name" value="DUF624"/>
    <property type="match status" value="1"/>
</dbReference>
<protein>
    <submittedName>
        <fullName evidence="1">DUF624 domain-containing protein</fullName>
    </submittedName>
</protein>
<proteinExistence type="predicted"/>
<dbReference type="AlphaFoldDB" id="A0A5P2WC21"/>
<dbReference type="KEGG" id="snq:CP978_27725"/>
<dbReference type="OrthoDB" id="4212508at2"/>
<accession>A0A5P2WC21</accession>
<dbReference type="InterPro" id="IPR006938">
    <property type="entry name" value="DUF624"/>
</dbReference>
<dbReference type="RefSeq" id="WP_052454317.1">
    <property type="nucleotide sequence ID" value="NZ_CP009313.1"/>
</dbReference>
<name>A0A5P2WC21_9ACTN</name>
<organism evidence="1 2">
    <name type="scientific">Streptomyces nodosus</name>
    <dbReference type="NCBI Taxonomy" id="40318"/>
    <lineage>
        <taxon>Bacteria</taxon>
        <taxon>Bacillati</taxon>
        <taxon>Actinomycetota</taxon>
        <taxon>Actinomycetes</taxon>
        <taxon>Kitasatosporales</taxon>
        <taxon>Streptomycetaceae</taxon>
        <taxon>Streptomyces</taxon>
    </lineage>
</organism>
<sequence length="244" mass="26192">MNNPVAGRRPGLNLDHGSWELVWSHIHRVLVVNLGLAVTNAPLLLALGVVHRPWQYPVFFVLLSFGLGPSLAAAFHYLRRTIEDDRAPVADLFRGYRRLFVPALLGWAPWVLLVAVAATDMAVLRRTAPGPALVPLLVVVALVAASSGTVTMAALGDEPRISPRTLLTACYASVRRWWLGLLNLALLGITLVLVNQAPLLGLAVLPGCTLFVVRRNSDAMLTTVAPAADLALSHAHRDPVGAQA</sequence>
<evidence type="ECO:0000313" key="1">
    <source>
        <dbReference type="EMBL" id="QEV41846.1"/>
    </source>
</evidence>